<evidence type="ECO:0000256" key="5">
    <source>
        <dbReference type="ARBA" id="ARBA00022692"/>
    </source>
</evidence>
<dbReference type="PANTHER" id="PTHR23502">
    <property type="entry name" value="MAJOR FACILITATOR SUPERFAMILY"/>
    <property type="match status" value="1"/>
</dbReference>
<feature type="transmembrane region" description="Helical" evidence="8">
    <location>
        <begin position="12"/>
        <end position="32"/>
    </location>
</feature>
<comment type="subcellular location">
    <subcellularLocation>
        <location evidence="1">Cell membrane</location>
        <topology evidence="1">Multi-pass membrane protein</topology>
    </subcellularLocation>
</comment>
<keyword evidence="6 8" id="KW-1133">Transmembrane helix</keyword>
<dbReference type="GO" id="GO:1990961">
    <property type="term" value="P:xenobiotic detoxification by transmembrane export across the plasma membrane"/>
    <property type="evidence" value="ECO:0007669"/>
    <property type="project" value="InterPro"/>
</dbReference>
<feature type="transmembrane region" description="Helical" evidence="8">
    <location>
        <begin position="282"/>
        <end position="300"/>
    </location>
</feature>
<feature type="transmembrane region" description="Helical" evidence="8">
    <location>
        <begin position="52"/>
        <end position="71"/>
    </location>
</feature>
<dbReference type="EMBL" id="LUKE01000001">
    <property type="protein sequence ID" value="KYG66580.1"/>
    <property type="molecule type" value="Genomic_DNA"/>
</dbReference>
<keyword evidence="4" id="KW-1003">Cell membrane</keyword>
<feature type="transmembrane region" description="Helical" evidence="8">
    <location>
        <begin position="372"/>
        <end position="390"/>
    </location>
</feature>
<dbReference type="InterPro" id="IPR020846">
    <property type="entry name" value="MFS_dom"/>
</dbReference>
<dbReference type="SUPFAM" id="SSF103473">
    <property type="entry name" value="MFS general substrate transporter"/>
    <property type="match status" value="1"/>
</dbReference>
<organism evidence="10 11">
    <name type="scientific">Bdellovibrio bacteriovorus</name>
    <dbReference type="NCBI Taxonomy" id="959"/>
    <lineage>
        <taxon>Bacteria</taxon>
        <taxon>Pseudomonadati</taxon>
        <taxon>Bdellovibrionota</taxon>
        <taxon>Bdellovibrionia</taxon>
        <taxon>Bdellovibrionales</taxon>
        <taxon>Pseudobdellovibrionaceae</taxon>
        <taxon>Bdellovibrio</taxon>
    </lineage>
</organism>
<dbReference type="Gene3D" id="1.20.1720.10">
    <property type="entry name" value="Multidrug resistance protein D"/>
    <property type="match status" value="1"/>
</dbReference>
<dbReference type="NCBIfam" id="NF033134">
    <property type="entry name" value="cmlA_floR"/>
    <property type="match status" value="1"/>
</dbReference>
<feature type="domain" description="Major facilitator superfamily (MFS) profile" evidence="9">
    <location>
        <begin position="17"/>
        <end position="394"/>
    </location>
</feature>
<dbReference type="GO" id="GO:0042910">
    <property type="term" value="F:xenobiotic transmembrane transporter activity"/>
    <property type="evidence" value="ECO:0007669"/>
    <property type="project" value="InterPro"/>
</dbReference>
<evidence type="ECO:0000256" key="8">
    <source>
        <dbReference type="SAM" id="Phobius"/>
    </source>
</evidence>
<feature type="transmembrane region" description="Helical" evidence="8">
    <location>
        <begin position="108"/>
        <end position="129"/>
    </location>
</feature>
<gene>
    <name evidence="10" type="ORF">AZI86_05915</name>
</gene>
<feature type="transmembrane region" description="Helical" evidence="8">
    <location>
        <begin position="346"/>
        <end position="366"/>
    </location>
</feature>
<comment type="similarity">
    <text evidence="2">Belongs to the major facilitator superfamily. Bcr/CmlA family.</text>
</comment>
<evidence type="ECO:0000256" key="1">
    <source>
        <dbReference type="ARBA" id="ARBA00004651"/>
    </source>
</evidence>
<feature type="transmembrane region" description="Helical" evidence="8">
    <location>
        <begin position="312"/>
        <end position="334"/>
    </location>
</feature>
<proteinExistence type="inferred from homology"/>
<keyword evidence="5 8" id="KW-0812">Transmembrane</keyword>
<dbReference type="Proteomes" id="UP000075320">
    <property type="component" value="Unassembled WGS sequence"/>
</dbReference>
<evidence type="ECO:0000313" key="11">
    <source>
        <dbReference type="Proteomes" id="UP000075320"/>
    </source>
</evidence>
<dbReference type="InterPro" id="IPR004812">
    <property type="entry name" value="Efflux_drug-R_Bcr/CmlA"/>
</dbReference>
<feature type="transmembrane region" description="Helical" evidence="8">
    <location>
        <begin position="216"/>
        <end position="240"/>
    </location>
</feature>
<evidence type="ECO:0000256" key="7">
    <source>
        <dbReference type="ARBA" id="ARBA00023136"/>
    </source>
</evidence>
<dbReference type="InterPro" id="IPR036259">
    <property type="entry name" value="MFS_trans_sf"/>
</dbReference>
<keyword evidence="3" id="KW-0813">Transport</keyword>
<name>A0A150WQ77_BDEBC</name>
<keyword evidence="7 8" id="KW-0472">Membrane</keyword>
<dbReference type="AlphaFoldDB" id="A0A150WQ77"/>
<dbReference type="NCBIfam" id="TIGR00710">
    <property type="entry name" value="efflux_Bcr_CflA"/>
    <property type="match status" value="1"/>
</dbReference>
<feature type="transmembrane region" description="Helical" evidence="8">
    <location>
        <begin position="170"/>
        <end position="190"/>
    </location>
</feature>
<comment type="caution">
    <text evidence="10">The sequence shown here is derived from an EMBL/GenBank/DDBJ whole genome shotgun (WGS) entry which is preliminary data.</text>
</comment>
<keyword evidence="11" id="KW-1185">Reference proteome</keyword>
<dbReference type="PANTHER" id="PTHR23502:SF132">
    <property type="entry name" value="POLYAMINE TRANSPORTER 2-RELATED"/>
    <property type="match status" value="1"/>
</dbReference>
<dbReference type="InterPro" id="IPR011701">
    <property type="entry name" value="MFS"/>
</dbReference>
<feature type="transmembrane region" description="Helical" evidence="8">
    <location>
        <begin position="252"/>
        <end position="270"/>
    </location>
</feature>
<sequence length="394" mass="42427">MPIHNQNRGWSYSLTASLILMAPFDLLASLAMDIYLPVISEMPKILQTSPQAIQLTLSLYLIVLGLGQLAFGPMSDQVGRRPVLLFGAFLFAGSSLLISVLSSANLFIALRVLQGLGASAMLVATFATVRDVYGGRPESALIYSLFSSMLAFVPALGPIAGALIANQFSWRGIFIFLGVASFAASLHAFLRWPETLLTPSVQKRVSFKEILSHQHFWTYTVGFSAAMGSFFVFFSTAPRILIERQGLSQTEFSFAFASVALVMVISARGAKNFINRWKIQGCFKRGLGVLILGAIILALIEMTVGQNLWTVLASMSLIAFGIVLTVSVTANGALERFAHVAGSATALYYSIQSLIVGTVGTFFIMILPGDTIWPLAAFSALMASVSLGLLKGTR</sequence>
<protein>
    <submittedName>
        <fullName evidence="10">Chloramphenicol efflux MFS transporter</fullName>
    </submittedName>
</protein>
<evidence type="ECO:0000259" key="9">
    <source>
        <dbReference type="PROSITE" id="PS50850"/>
    </source>
</evidence>
<dbReference type="GO" id="GO:0005886">
    <property type="term" value="C:plasma membrane"/>
    <property type="evidence" value="ECO:0007669"/>
    <property type="project" value="UniProtKB-SubCell"/>
</dbReference>
<dbReference type="OrthoDB" id="5289066at2"/>
<feature type="transmembrane region" description="Helical" evidence="8">
    <location>
        <begin position="141"/>
        <end position="164"/>
    </location>
</feature>
<dbReference type="CDD" id="cd17320">
    <property type="entry name" value="MFS_MdfA_MDR_like"/>
    <property type="match status" value="1"/>
</dbReference>
<accession>A0A150WQ77</accession>
<evidence type="ECO:0000313" key="10">
    <source>
        <dbReference type="EMBL" id="KYG66580.1"/>
    </source>
</evidence>
<evidence type="ECO:0000256" key="3">
    <source>
        <dbReference type="ARBA" id="ARBA00022448"/>
    </source>
</evidence>
<dbReference type="PROSITE" id="PS50850">
    <property type="entry name" value="MFS"/>
    <property type="match status" value="1"/>
</dbReference>
<feature type="transmembrane region" description="Helical" evidence="8">
    <location>
        <begin position="83"/>
        <end position="102"/>
    </location>
</feature>
<evidence type="ECO:0000256" key="4">
    <source>
        <dbReference type="ARBA" id="ARBA00022475"/>
    </source>
</evidence>
<evidence type="ECO:0000256" key="6">
    <source>
        <dbReference type="ARBA" id="ARBA00022989"/>
    </source>
</evidence>
<evidence type="ECO:0000256" key="2">
    <source>
        <dbReference type="ARBA" id="ARBA00006236"/>
    </source>
</evidence>
<dbReference type="RefSeq" id="WP_061834144.1">
    <property type="nucleotide sequence ID" value="NZ_LUKE01000001.1"/>
</dbReference>
<reference evidence="10 11" key="1">
    <citation type="submission" date="2016-03" db="EMBL/GenBank/DDBJ databases">
        <authorList>
            <person name="Ploux O."/>
        </authorList>
    </citation>
    <scope>NUCLEOTIDE SEQUENCE [LARGE SCALE GENOMIC DNA]</scope>
    <source>
        <strain evidence="10 11">R0</strain>
    </source>
</reference>
<dbReference type="Pfam" id="PF07690">
    <property type="entry name" value="MFS_1"/>
    <property type="match status" value="1"/>
</dbReference>